<gene>
    <name evidence="1" type="ORF">DAY19_08355</name>
</gene>
<accession>A0ABY0IGH9</accession>
<proteinExistence type="predicted"/>
<protein>
    <submittedName>
        <fullName evidence="1">DUF3347 domain-containing protein</fullName>
    </submittedName>
</protein>
<name>A0ABY0IGH9_9BACT</name>
<sequence length="142" mass="16342">MLMAYVPIGEIMKLFIAFILSFNVFCHELEYQNYLKLQSSLVEGNLNNALKSWKTMCEKELGHYAKDYKYNDCGKNIESVSALRDSFKLLSEIYIKNGKSLENSELKIVKCPMAKARWIQKGSSIKNPYYGKKMLTCGEIES</sequence>
<reference evidence="2" key="1">
    <citation type="journal article" date="2019" name="Int. J. Syst. Evol. Microbiol.">
        <title>Halobacteriovorax valvorus sp. nov., a novel prokaryotic predator isolated from coastal seawater of China.</title>
        <authorList>
            <person name="Chen M.-X."/>
        </authorList>
    </citation>
    <scope>NUCLEOTIDE SEQUENCE [LARGE SCALE GENOMIC DNA]</scope>
    <source>
        <strain evidence="2">BL9</strain>
    </source>
</reference>
<keyword evidence="2" id="KW-1185">Reference proteome</keyword>
<dbReference type="Proteomes" id="UP000443582">
    <property type="component" value="Unassembled WGS sequence"/>
</dbReference>
<evidence type="ECO:0000313" key="2">
    <source>
        <dbReference type="Proteomes" id="UP000443582"/>
    </source>
</evidence>
<organism evidence="1 2">
    <name type="scientific">Halobacteriovorax vibrionivorans</name>
    <dbReference type="NCBI Taxonomy" id="2152716"/>
    <lineage>
        <taxon>Bacteria</taxon>
        <taxon>Pseudomonadati</taxon>
        <taxon>Bdellovibrionota</taxon>
        <taxon>Bacteriovoracia</taxon>
        <taxon>Bacteriovoracales</taxon>
        <taxon>Halobacteriovoraceae</taxon>
        <taxon>Halobacteriovorax</taxon>
    </lineage>
</organism>
<dbReference type="EMBL" id="QDKL01000002">
    <property type="protein sequence ID" value="RZF21690.1"/>
    <property type="molecule type" value="Genomic_DNA"/>
</dbReference>
<evidence type="ECO:0000313" key="1">
    <source>
        <dbReference type="EMBL" id="RZF21690.1"/>
    </source>
</evidence>
<comment type="caution">
    <text evidence="1">The sequence shown here is derived from an EMBL/GenBank/DDBJ whole genome shotgun (WGS) entry which is preliminary data.</text>
</comment>